<gene>
    <name evidence="1" type="ORF">LCGC14_2863610</name>
</gene>
<accession>A0A0F8Y4W6</accession>
<dbReference type="AlphaFoldDB" id="A0A0F8Y4W6"/>
<comment type="caution">
    <text evidence="1">The sequence shown here is derived from an EMBL/GenBank/DDBJ whole genome shotgun (WGS) entry which is preliminary data.</text>
</comment>
<protein>
    <submittedName>
        <fullName evidence="1">Uncharacterized protein</fullName>
    </submittedName>
</protein>
<sequence length="63" mass="6948">MAIVGEDGKIRGGKVTYHAVRALEAVRWATEWPSSGPMLDTLAYDHARAAARAALNRTRKVKR</sequence>
<proteinExistence type="predicted"/>
<evidence type="ECO:0000313" key="1">
    <source>
        <dbReference type="EMBL" id="KKK76442.1"/>
    </source>
</evidence>
<organism evidence="1">
    <name type="scientific">marine sediment metagenome</name>
    <dbReference type="NCBI Taxonomy" id="412755"/>
    <lineage>
        <taxon>unclassified sequences</taxon>
        <taxon>metagenomes</taxon>
        <taxon>ecological metagenomes</taxon>
    </lineage>
</organism>
<name>A0A0F8Y4W6_9ZZZZ</name>
<dbReference type="EMBL" id="LAZR01055403">
    <property type="protein sequence ID" value="KKK76442.1"/>
    <property type="molecule type" value="Genomic_DNA"/>
</dbReference>
<reference evidence="1" key="1">
    <citation type="journal article" date="2015" name="Nature">
        <title>Complex archaea that bridge the gap between prokaryotes and eukaryotes.</title>
        <authorList>
            <person name="Spang A."/>
            <person name="Saw J.H."/>
            <person name="Jorgensen S.L."/>
            <person name="Zaremba-Niedzwiedzka K."/>
            <person name="Martijn J."/>
            <person name="Lind A.E."/>
            <person name="van Eijk R."/>
            <person name="Schleper C."/>
            <person name="Guy L."/>
            <person name="Ettema T.J."/>
        </authorList>
    </citation>
    <scope>NUCLEOTIDE SEQUENCE</scope>
</reference>